<reference evidence="1 2" key="1">
    <citation type="submission" date="2019-09" db="EMBL/GenBank/DDBJ databases">
        <title>A chromosome-level genome assembly of the Chinese tupelo Nyssa sinensis.</title>
        <authorList>
            <person name="Yang X."/>
            <person name="Kang M."/>
            <person name="Yang Y."/>
            <person name="Xiong H."/>
            <person name="Wang M."/>
            <person name="Zhang Z."/>
            <person name="Wang Z."/>
            <person name="Wu H."/>
            <person name="Ma T."/>
            <person name="Liu J."/>
            <person name="Xi Z."/>
        </authorList>
    </citation>
    <scope>NUCLEOTIDE SEQUENCE [LARGE SCALE GENOMIC DNA]</scope>
    <source>
        <strain evidence="1">J267</strain>
        <tissue evidence="1">Leaf</tissue>
    </source>
</reference>
<sequence>MNRKDDRDSKKEERDLNVCAERRNWFLIKRSFVPSNGRDGKSVLGRENLRSLCSESSIHSFTVADCGYLGFSVSTLSHPLQLVSSLYSRYSLQFTLILNCLIYGVSGYGFGELKDGQGKIGFKISSIWVDTI</sequence>
<dbReference type="Proteomes" id="UP000325577">
    <property type="component" value="Linkage Group LG10"/>
</dbReference>
<proteinExistence type="predicted"/>
<protein>
    <submittedName>
        <fullName evidence="1">Uncharacterized protein</fullName>
    </submittedName>
</protein>
<gene>
    <name evidence="1" type="ORF">F0562_019500</name>
</gene>
<dbReference type="AlphaFoldDB" id="A0A5J5BQ31"/>
<evidence type="ECO:0000313" key="1">
    <source>
        <dbReference type="EMBL" id="KAA8544796.1"/>
    </source>
</evidence>
<dbReference type="EMBL" id="CM018033">
    <property type="protein sequence ID" value="KAA8544796.1"/>
    <property type="molecule type" value="Genomic_DNA"/>
</dbReference>
<name>A0A5J5BQ31_9ASTE</name>
<keyword evidence="2" id="KW-1185">Reference proteome</keyword>
<evidence type="ECO:0000313" key="2">
    <source>
        <dbReference type="Proteomes" id="UP000325577"/>
    </source>
</evidence>
<organism evidence="1 2">
    <name type="scientific">Nyssa sinensis</name>
    <dbReference type="NCBI Taxonomy" id="561372"/>
    <lineage>
        <taxon>Eukaryota</taxon>
        <taxon>Viridiplantae</taxon>
        <taxon>Streptophyta</taxon>
        <taxon>Embryophyta</taxon>
        <taxon>Tracheophyta</taxon>
        <taxon>Spermatophyta</taxon>
        <taxon>Magnoliopsida</taxon>
        <taxon>eudicotyledons</taxon>
        <taxon>Gunneridae</taxon>
        <taxon>Pentapetalae</taxon>
        <taxon>asterids</taxon>
        <taxon>Cornales</taxon>
        <taxon>Nyssaceae</taxon>
        <taxon>Nyssa</taxon>
    </lineage>
</organism>
<accession>A0A5J5BQ31</accession>